<protein>
    <submittedName>
        <fullName evidence="2">Putative secreted peptide</fullName>
    </submittedName>
</protein>
<proteinExistence type="predicted"/>
<sequence>MAVHHRRLSRFRLLLATVAILPATDDAQEVNHFLLRRILLQQQPPLCLIRCGQLQVEKIPINCLPPERAHTISMVTESQTHTLTTTNTGYRCYVTASDRGND</sequence>
<feature type="signal peptide" evidence="1">
    <location>
        <begin position="1"/>
        <end position="27"/>
    </location>
</feature>
<evidence type="ECO:0000313" key="2">
    <source>
        <dbReference type="EMBL" id="MBW30289.1"/>
    </source>
</evidence>
<accession>A0A2M3ZP49</accession>
<dbReference type="AlphaFoldDB" id="A0A2M3ZP49"/>
<dbReference type="EMBL" id="GGFM01009538">
    <property type="protein sequence ID" value="MBW30289.1"/>
    <property type="molecule type" value="Transcribed_RNA"/>
</dbReference>
<feature type="chain" id="PRO_5014656292" evidence="1">
    <location>
        <begin position="28"/>
        <end position="102"/>
    </location>
</feature>
<keyword evidence="1" id="KW-0732">Signal</keyword>
<name>A0A2M3ZP49_9DIPT</name>
<organism evidence="2">
    <name type="scientific">Anopheles braziliensis</name>
    <dbReference type="NCBI Taxonomy" id="58242"/>
    <lineage>
        <taxon>Eukaryota</taxon>
        <taxon>Metazoa</taxon>
        <taxon>Ecdysozoa</taxon>
        <taxon>Arthropoda</taxon>
        <taxon>Hexapoda</taxon>
        <taxon>Insecta</taxon>
        <taxon>Pterygota</taxon>
        <taxon>Neoptera</taxon>
        <taxon>Endopterygota</taxon>
        <taxon>Diptera</taxon>
        <taxon>Nematocera</taxon>
        <taxon>Culicoidea</taxon>
        <taxon>Culicidae</taxon>
        <taxon>Anophelinae</taxon>
        <taxon>Anopheles</taxon>
    </lineage>
</organism>
<reference evidence="2" key="1">
    <citation type="submission" date="2018-01" db="EMBL/GenBank/DDBJ databases">
        <title>An insight into the sialome of Amazonian anophelines.</title>
        <authorList>
            <person name="Ribeiro J.M."/>
            <person name="Scarpassa V."/>
            <person name="Calvo E."/>
        </authorList>
    </citation>
    <scope>NUCLEOTIDE SEQUENCE</scope>
    <source>
        <tissue evidence="2">Salivary glands</tissue>
    </source>
</reference>
<evidence type="ECO:0000256" key="1">
    <source>
        <dbReference type="SAM" id="SignalP"/>
    </source>
</evidence>